<dbReference type="OrthoDB" id="5945173at2759"/>
<keyword evidence="7" id="KW-0325">Glycoprotein</keyword>
<keyword evidence="5" id="KW-0732">Signal</keyword>
<protein>
    <recommendedName>
        <fullName evidence="9">UPAR/Ly6 domain-containing protein</fullName>
    </recommendedName>
</protein>
<dbReference type="GO" id="GO:0005576">
    <property type="term" value="C:extracellular region"/>
    <property type="evidence" value="ECO:0007669"/>
    <property type="project" value="UniProtKB-SubCell"/>
</dbReference>
<proteinExistence type="predicted"/>
<organism evidence="10 11">
    <name type="scientific">Conger conger</name>
    <name type="common">Conger eel</name>
    <name type="synonym">Muraena conger</name>
    <dbReference type="NCBI Taxonomy" id="82655"/>
    <lineage>
        <taxon>Eukaryota</taxon>
        <taxon>Metazoa</taxon>
        <taxon>Chordata</taxon>
        <taxon>Craniata</taxon>
        <taxon>Vertebrata</taxon>
        <taxon>Euteleostomi</taxon>
        <taxon>Actinopterygii</taxon>
        <taxon>Neopterygii</taxon>
        <taxon>Teleostei</taxon>
        <taxon>Anguilliformes</taxon>
        <taxon>Congridae</taxon>
        <taxon>Conger</taxon>
    </lineage>
</organism>
<evidence type="ECO:0000256" key="1">
    <source>
        <dbReference type="ARBA" id="ARBA00004236"/>
    </source>
</evidence>
<dbReference type="SUPFAM" id="SSF57302">
    <property type="entry name" value="Snake toxin-like"/>
    <property type="match status" value="1"/>
</dbReference>
<dbReference type="Pfam" id="PF00087">
    <property type="entry name" value="Toxin_TOLIP"/>
    <property type="match status" value="1"/>
</dbReference>
<evidence type="ECO:0000259" key="9">
    <source>
        <dbReference type="SMART" id="SM00134"/>
    </source>
</evidence>
<evidence type="ECO:0000256" key="2">
    <source>
        <dbReference type="ARBA" id="ARBA00004613"/>
    </source>
</evidence>
<dbReference type="EMBL" id="JAFJMO010000001">
    <property type="protein sequence ID" value="KAJ8287656.1"/>
    <property type="molecule type" value="Genomic_DNA"/>
</dbReference>
<reference evidence="10" key="1">
    <citation type="journal article" date="2023" name="Science">
        <title>Genome structures resolve the early diversification of teleost fishes.</title>
        <authorList>
            <person name="Parey E."/>
            <person name="Louis A."/>
            <person name="Montfort J."/>
            <person name="Bouchez O."/>
            <person name="Roques C."/>
            <person name="Iampietro C."/>
            <person name="Lluch J."/>
            <person name="Castinel A."/>
            <person name="Donnadieu C."/>
            <person name="Desvignes T."/>
            <person name="Floi Bucao C."/>
            <person name="Jouanno E."/>
            <person name="Wen M."/>
            <person name="Mejri S."/>
            <person name="Dirks R."/>
            <person name="Jansen H."/>
            <person name="Henkel C."/>
            <person name="Chen W.J."/>
            <person name="Zahm M."/>
            <person name="Cabau C."/>
            <person name="Klopp C."/>
            <person name="Thompson A.W."/>
            <person name="Robinson-Rechavi M."/>
            <person name="Braasch I."/>
            <person name="Lecointre G."/>
            <person name="Bobe J."/>
            <person name="Postlethwait J.H."/>
            <person name="Berthelot C."/>
            <person name="Roest Crollius H."/>
            <person name="Guiguen Y."/>
        </authorList>
    </citation>
    <scope>NUCLEOTIDE SEQUENCE</scope>
    <source>
        <strain evidence="10">Concon-B</strain>
    </source>
</reference>
<keyword evidence="8" id="KW-0812">Transmembrane</keyword>
<evidence type="ECO:0000256" key="6">
    <source>
        <dbReference type="ARBA" id="ARBA00023136"/>
    </source>
</evidence>
<evidence type="ECO:0000256" key="3">
    <source>
        <dbReference type="ARBA" id="ARBA00022475"/>
    </source>
</evidence>
<dbReference type="InterPro" id="IPR016054">
    <property type="entry name" value="LY6_UPA_recep-like"/>
</dbReference>
<dbReference type="InterPro" id="IPR050918">
    <property type="entry name" value="CNF-like_PLA2_Inhibitor"/>
</dbReference>
<dbReference type="Proteomes" id="UP001152803">
    <property type="component" value="Unassembled WGS sequence"/>
</dbReference>
<keyword evidence="3" id="KW-1003">Cell membrane</keyword>
<dbReference type="Gene3D" id="2.10.60.10">
    <property type="entry name" value="CD59"/>
    <property type="match status" value="1"/>
</dbReference>
<dbReference type="SMART" id="SM00134">
    <property type="entry name" value="LU"/>
    <property type="match status" value="1"/>
</dbReference>
<accession>A0A9Q1I8B4</accession>
<dbReference type="AlphaFoldDB" id="A0A9Q1I8B4"/>
<evidence type="ECO:0000256" key="5">
    <source>
        <dbReference type="ARBA" id="ARBA00022729"/>
    </source>
</evidence>
<evidence type="ECO:0000256" key="7">
    <source>
        <dbReference type="ARBA" id="ARBA00023180"/>
    </source>
</evidence>
<comment type="caution">
    <text evidence="10">The sequence shown here is derived from an EMBL/GenBank/DDBJ whole genome shotgun (WGS) entry which is preliminary data.</text>
</comment>
<evidence type="ECO:0000256" key="8">
    <source>
        <dbReference type="SAM" id="Phobius"/>
    </source>
</evidence>
<name>A0A9Q1I8B4_CONCO</name>
<keyword evidence="4" id="KW-0964">Secreted</keyword>
<dbReference type="GO" id="GO:0005886">
    <property type="term" value="C:plasma membrane"/>
    <property type="evidence" value="ECO:0007669"/>
    <property type="project" value="UniProtKB-SubCell"/>
</dbReference>
<feature type="domain" description="UPAR/Ly6" evidence="9">
    <location>
        <begin position="124"/>
        <end position="203"/>
    </location>
</feature>
<keyword evidence="8" id="KW-1133">Transmembrane helix</keyword>
<keyword evidence="11" id="KW-1185">Reference proteome</keyword>
<dbReference type="InterPro" id="IPR045860">
    <property type="entry name" value="Snake_toxin-like_sf"/>
</dbReference>
<keyword evidence="6 8" id="KW-0472">Membrane</keyword>
<gene>
    <name evidence="10" type="ORF">COCON_G00003150</name>
</gene>
<comment type="subcellular location">
    <subcellularLocation>
        <location evidence="1">Cell membrane</location>
    </subcellularLocation>
    <subcellularLocation>
        <location evidence="2">Secreted</location>
    </subcellularLocation>
</comment>
<evidence type="ECO:0000313" key="11">
    <source>
        <dbReference type="Proteomes" id="UP001152803"/>
    </source>
</evidence>
<dbReference type="PANTHER" id="PTHR20914:SF9">
    <property type="entry name" value="COILED, ISOFORM A"/>
    <property type="match status" value="1"/>
</dbReference>
<feature type="transmembrane region" description="Helical" evidence="8">
    <location>
        <begin position="192"/>
        <end position="213"/>
    </location>
</feature>
<dbReference type="InterPro" id="IPR035076">
    <property type="entry name" value="Toxin/TOLIP"/>
</dbReference>
<evidence type="ECO:0000256" key="4">
    <source>
        <dbReference type="ARBA" id="ARBA00022525"/>
    </source>
</evidence>
<sequence length="214" mass="23418">MDCAHNTGHNETPSHHCPDVRTLLQSIPTGLFRVCSHWYWTMFADSKNMSSKPDQMCQFHSSSHPGRNTDYYKGEVMHHTSSVSQWIFNTGISMTTVDTQCCESNLCNNQEPPALPESSTNGKKCFTCAASGDCTSTLECKGSEDRCFMFTVPAVGKVKGCASQSFCSGSLIAQLGAIVDLNCCEGNLCNNALRIGQSILFLLLVPLASFFLFN</sequence>
<dbReference type="PANTHER" id="PTHR20914">
    <property type="entry name" value="LY6/PLAUR DOMAIN-CONTAINING PROTEIN 8"/>
    <property type="match status" value="1"/>
</dbReference>
<evidence type="ECO:0000313" key="10">
    <source>
        <dbReference type="EMBL" id="KAJ8287656.1"/>
    </source>
</evidence>